<protein>
    <submittedName>
        <fullName evidence="2">Uncharacterized protein</fullName>
    </submittedName>
</protein>
<keyword evidence="3" id="KW-1185">Reference proteome</keyword>
<organism evidence="2 3">
    <name type="scientific">Dictyobacter arantiisoli</name>
    <dbReference type="NCBI Taxonomy" id="2014874"/>
    <lineage>
        <taxon>Bacteria</taxon>
        <taxon>Bacillati</taxon>
        <taxon>Chloroflexota</taxon>
        <taxon>Ktedonobacteria</taxon>
        <taxon>Ktedonobacterales</taxon>
        <taxon>Dictyobacteraceae</taxon>
        <taxon>Dictyobacter</taxon>
    </lineage>
</organism>
<feature type="signal peptide" evidence="1">
    <location>
        <begin position="1"/>
        <end position="21"/>
    </location>
</feature>
<evidence type="ECO:0000313" key="2">
    <source>
        <dbReference type="EMBL" id="GCF09722.1"/>
    </source>
</evidence>
<keyword evidence="1" id="KW-0732">Signal</keyword>
<comment type="caution">
    <text evidence="2">The sequence shown here is derived from an EMBL/GenBank/DDBJ whole genome shotgun (WGS) entry which is preliminary data.</text>
</comment>
<dbReference type="AlphaFoldDB" id="A0A5A5TE73"/>
<dbReference type="RefSeq" id="WP_149402646.1">
    <property type="nucleotide sequence ID" value="NZ_BIXY01000050.1"/>
</dbReference>
<feature type="chain" id="PRO_5022828627" evidence="1">
    <location>
        <begin position="22"/>
        <end position="155"/>
    </location>
</feature>
<evidence type="ECO:0000256" key="1">
    <source>
        <dbReference type="SAM" id="SignalP"/>
    </source>
</evidence>
<gene>
    <name evidence="2" type="ORF">KDI_32860</name>
</gene>
<accession>A0A5A5TE73</accession>
<evidence type="ECO:0000313" key="3">
    <source>
        <dbReference type="Proteomes" id="UP000322530"/>
    </source>
</evidence>
<dbReference type="Proteomes" id="UP000322530">
    <property type="component" value="Unassembled WGS sequence"/>
</dbReference>
<reference evidence="2 3" key="1">
    <citation type="submission" date="2019-01" db="EMBL/GenBank/DDBJ databases">
        <title>Draft genome sequence of Dictyobacter sp. Uno17.</title>
        <authorList>
            <person name="Wang C.M."/>
            <person name="Zheng Y."/>
            <person name="Sakai Y."/>
            <person name="Abe K."/>
            <person name="Yokota A."/>
            <person name="Yabe S."/>
        </authorList>
    </citation>
    <scope>NUCLEOTIDE SEQUENCE [LARGE SCALE GENOMIC DNA]</scope>
    <source>
        <strain evidence="2 3">Uno17</strain>
    </source>
</reference>
<name>A0A5A5TE73_9CHLR</name>
<proteinExistence type="predicted"/>
<dbReference type="EMBL" id="BIXY01000050">
    <property type="protein sequence ID" value="GCF09722.1"/>
    <property type="molecule type" value="Genomic_DNA"/>
</dbReference>
<sequence>MKRFFLSLITVLALLSADVFFYQGNIAHAVSLQCDQGQNNYADPQYTFSGIRIWGGVCMEYPTSTTWGAIVETRSSQWATIASLSSGIDQCGSNGSWVSEFNQQGSYASANYVTVTGVGNYLECDQLGHNYKVYSEHDILLQGTTYLTIYSHLNP</sequence>